<feature type="transmembrane region" description="Helical" evidence="1">
    <location>
        <begin position="18"/>
        <end position="37"/>
    </location>
</feature>
<proteinExistence type="predicted"/>
<dbReference type="EMBL" id="GEDG01021711">
    <property type="protein sequence ID" value="JAP18087.1"/>
    <property type="molecule type" value="Transcribed_RNA"/>
</dbReference>
<organism evidence="2">
    <name type="scientific">Solanum chacoense</name>
    <name type="common">Chaco potato</name>
    <dbReference type="NCBI Taxonomy" id="4108"/>
    <lineage>
        <taxon>Eukaryota</taxon>
        <taxon>Viridiplantae</taxon>
        <taxon>Streptophyta</taxon>
        <taxon>Embryophyta</taxon>
        <taxon>Tracheophyta</taxon>
        <taxon>Spermatophyta</taxon>
        <taxon>Magnoliopsida</taxon>
        <taxon>eudicotyledons</taxon>
        <taxon>Gunneridae</taxon>
        <taxon>Pentapetalae</taxon>
        <taxon>asterids</taxon>
        <taxon>lamiids</taxon>
        <taxon>Solanales</taxon>
        <taxon>Solanaceae</taxon>
        <taxon>Solanoideae</taxon>
        <taxon>Solaneae</taxon>
        <taxon>Solanum</taxon>
    </lineage>
</organism>
<dbReference type="AlphaFoldDB" id="A0A0V0HDF3"/>
<keyword evidence="1" id="KW-0812">Transmembrane</keyword>
<accession>A0A0V0HDF3</accession>
<name>A0A0V0HDF3_SOLCH</name>
<evidence type="ECO:0000256" key="1">
    <source>
        <dbReference type="SAM" id="Phobius"/>
    </source>
</evidence>
<keyword evidence="1" id="KW-0472">Membrane</keyword>
<evidence type="ECO:0000313" key="2">
    <source>
        <dbReference type="EMBL" id="JAP18087.1"/>
    </source>
</evidence>
<keyword evidence="1" id="KW-1133">Transmembrane helix</keyword>
<sequence>MKHVSWVVDLLNCSSRRLIILVLPNYNLILVAGLLYLENQASTIRFNKKKIAMRESKPHKPKWQKNKYNLLRKPANRILLHMRR</sequence>
<reference evidence="2" key="1">
    <citation type="submission" date="2015-12" db="EMBL/GenBank/DDBJ databases">
        <title>Gene expression during late stages of embryo sac development: a critical building block for successful pollen-pistil interactions.</title>
        <authorList>
            <person name="Liu Y."/>
            <person name="Joly V."/>
            <person name="Sabar M."/>
            <person name="Matton D.P."/>
        </authorList>
    </citation>
    <scope>NUCLEOTIDE SEQUENCE</scope>
</reference>
<protein>
    <submittedName>
        <fullName evidence="2">Putative ovule protein</fullName>
    </submittedName>
</protein>